<dbReference type="InterPro" id="IPR011598">
    <property type="entry name" value="bHLH_dom"/>
</dbReference>
<organism evidence="3 4">
    <name type="scientific">Plakobranchus ocellatus</name>
    <dbReference type="NCBI Taxonomy" id="259542"/>
    <lineage>
        <taxon>Eukaryota</taxon>
        <taxon>Metazoa</taxon>
        <taxon>Spiralia</taxon>
        <taxon>Lophotrochozoa</taxon>
        <taxon>Mollusca</taxon>
        <taxon>Gastropoda</taxon>
        <taxon>Heterobranchia</taxon>
        <taxon>Euthyneura</taxon>
        <taxon>Panpulmonata</taxon>
        <taxon>Sacoglossa</taxon>
        <taxon>Placobranchoidea</taxon>
        <taxon>Plakobranchidae</taxon>
        <taxon>Plakobranchus</taxon>
    </lineage>
</organism>
<sequence>MPVSVRDYSYEVACDYSGDLSNSQHIYSQSDILTTADSGNVHFSSFYNINGDIHLSQPDDSGSYFYHQNLNGYNNCFTDTGTAVVTANGESYGSGSNFHNSQPHNHKPSPFVWVSTNNFYTPSSVSDTRHRNTDRTASTRLSRQRRQSSGRAEKTSRKRRAPTLDQRRAANVRERRRMYSLNEAFDCLRQRIPTFAYEKRLSRIETLRLAMAYISFMSGIVSGGDPSTVRMTPPSFRSPLCEANSLSRTGMRHGDSIRASQPCEREDSHAATESIYYGNSGDFSIHEDASHGCNESDGEEDESEDNCKTVKLN</sequence>
<feature type="region of interest" description="Disordered" evidence="1">
    <location>
        <begin position="123"/>
        <end position="171"/>
    </location>
</feature>
<dbReference type="EMBL" id="BLXT01007308">
    <property type="protein sequence ID" value="GFO38002.1"/>
    <property type="molecule type" value="Genomic_DNA"/>
</dbReference>
<keyword evidence="4" id="KW-1185">Reference proteome</keyword>
<name>A0AAV4D1D0_9GAST</name>
<dbReference type="SMART" id="SM00353">
    <property type="entry name" value="HLH"/>
    <property type="match status" value="1"/>
</dbReference>
<proteinExistence type="predicted"/>
<feature type="domain" description="BHLH" evidence="2">
    <location>
        <begin position="165"/>
        <end position="217"/>
    </location>
</feature>
<dbReference type="GO" id="GO:0046983">
    <property type="term" value="F:protein dimerization activity"/>
    <property type="evidence" value="ECO:0007669"/>
    <property type="project" value="InterPro"/>
</dbReference>
<gene>
    <name evidence="3" type="ORF">PoB_006450700</name>
</gene>
<feature type="region of interest" description="Disordered" evidence="1">
    <location>
        <begin position="247"/>
        <end position="313"/>
    </location>
</feature>
<evidence type="ECO:0000313" key="4">
    <source>
        <dbReference type="Proteomes" id="UP000735302"/>
    </source>
</evidence>
<reference evidence="3 4" key="1">
    <citation type="journal article" date="2021" name="Elife">
        <title>Chloroplast acquisition without the gene transfer in kleptoplastic sea slugs, Plakobranchus ocellatus.</title>
        <authorList>
            <person name="Maeda T."/>
            <person name="Takahashi S."/>
            <person name="Yoshida T."/>
            <person name="Shimamura S."/>
            <person name="Takaki Y."/>
            <person name="Nagai Y."/>
            <person name="Toyoda A."/>
            <person name="Suzuki Y."/>
            <person name="Arimoto A."/>
            <person name="Ishii H."/>
            <person name="Satoh N."/>
            <person name="Nishiyama T."/>
            <person name="Hasebe M."/>
            <person name="Maruyama T."/>
            <person name="Minagawa J."/>
            <person name="Obokata J."/>
            <person name="Shigenobu S."/>
        </authorList>
    </citation>
    <scope>NUCLEOTIDE SEQUENCE [LARGE SCALE GENOMIC DNA]</scope>
</reference>
<accession>A0AAV4D1D0</accession>
<dbReference type="GO" id="GO:0000981">
    <property type="term" value="F:DNA-binding transcription factor activity, RNA polymerase II-specific"/>
    <property type="evidence" value="ECO:0007669"/>
    <property type="project" value="TreeGrafter"/>
</dbReference>
<dbReference type="GO" id="GO:0000977">
    <property type="term" value="F:RNA polymerase II transcription regulatory region sequence-specific DNA binding"/>
    <property type="evidence" value="ECO:0007669"/>
    <property type="project" value="TreeGrafter"/>
</dbReference>
<dbReference type="Gene3D" id="4.10.280.10">
    <property type="entry name" value="Helix-loop-helix DNA-binding domain"/>
    <property type="match status" value="1"/>
</dbReference>
<dbReference type="AlphaFoldDB" id="A0AAV4D1D0"/>
<dbReference type="Pfam" id="PF00010">
    <property type="entry name" value="HLH"/>
    <property type="match status" value="1"/>
</dbReference>
<dbReference type="PANTHER" id="PTHR23349">
    <property type="entry name" value="BASIC HELIX-LOOP-HELIX TRANSCRIPTION FACTOR, TWIST"/>
    <property type="match status" value="1"/>
</dbReference>
<dbReference type="GO" id="GO:0032502">
    <property type="term" value="P:developmental process"/>
    <property type="evidence" value="ECO:0007669"/>
    <property type="project" value="TreeGrafter"/>
</dbReference>
<dbReference type="CDD" id="cd11415">
    <property type="entry name" value="bHLH_TS_FERD3L_NATO3"/>
    <property type="match status" value="1"/>
</dbReference>
<dbReference type="InterPro" id="IPR036638">
    <property type="entry name" value="HLH_DNA-bd_sf"/>
</dbReference>
<dbReference type="PANTHER" id="PTHR23349:SF63">
    <property type="entry name" value="FER3-LIKE PROTEIN"/>
    <property type="match status" value="1"/>
</dbReference>
<evidence type="ECO:0000313" key="3">
    <source>
        <dbReference type="EMBL" id="GFO38002.1"/>
    </source>
</evidence>
<dbReference type="InterPro" id="IPR050283">
    <property type="entry name" value="E-box_TF_Regulators"/>
</dbReference>
<dbReference type="PROSITE" id="PS50888">
    <property type="entry name" value="BHLH"/>
    <property type="match status" value="1"/>
</dbReference>
<protein>
    <submittedName>
        <fullName evidence="3">Hlh transcription factor fer3-like 116</fullName>
    </submittedName>
</protein>
<comment type="caution">
    <text evidence="3">The sequence shown here is derived from an EMBL/GenBank/DDBJ whole genome shotgun (WGS) entry which is preliminary data.</text>
</comment>
<dbReference type="SUPFAM" id="SSF47459">
    <property type="entry name" value="HLH, helix-loop-helix DNA-binding domain"/>
    <property type="match status" value="1"/>
</dbReference>
<evidence type="ECO:0000259" key="2">
    <source>
        <dbReference type="PROSITE" id="PS50888"/>
    </source>
</evidence>
<evidence type="ECO:0000256" key="1">
    <source>
        <dbReference type="SAM" id="MobiDB-lite"/>
    </source>
</evidence>
<dbReference type="Proteomes" id="UP000735302">
    <property type="component" value="Unassembled WGS sequence"/>
</dbReference>